<feature type="domain" description="RRN6 beta-propeller" evidence="2">
    <location>
        <begin position="115"/>
        <end position="477"/>
    </location>
</feature>
<dbReference type="Pfam" id="PF20639">
    <property type="entry name" value="Rrn6_K-rich"/>
    <property type="match status" value="1"/>
</dbReference>
<evidence type="ECO:0000256" key="1">
    <source>
        <dbReference type="SAM" id="MobiDB-lite"/>
    </source>
</evidence>
<reference evidence="5" key="1">
    <citation type="journal article" date="2020" name="Stud. Mycol.">
        <title>101 Dothideomycetes genomes: a test case for predicting lifestyles and emergence of pathogens.</title>
        <authorList>
            <person name="Haridas S."/>
            <person name="Albert R."/>
            <person name="Binder M."/>
            <person name="Bloem J."/>
            <person name="Labutti K."/>
            <person name="Salamov A."/>
            <person name="Andreopoulos B."/>
            <person name="Baker S."/>
            <person name="Barry K."/>
            <person name="Bills G."/>
            <person name="Bluhm B."/>
            <person name="Cannon C."/>
            <person name="Castanera R."/>
            <person name="Culley D."/>
            <person name="Daum C."/>
            <person name="Ezra D."/>
            <person name="Gonzalez J."/>
            <person name="Henrissat B."/>
            <person name="Kuo A."/>
            <person name="Liang C."/>
            <person name="Lipzen A."/>
            <person name="Lutzoni F."/>
            <person name="Magnuson J."/>
            <person name="Mondo S."/>
            <person name="Nolan M."/>
            <person name="Ohm R."/>
            <person name="Pangilinan J."/>
            <person name="Park H.-J."/>
            <person name="Ramirez L."/>
            <person name="Alfaro M."/>
            <person name="Sun H."/>
            <person name="Tritt A."/>
            <person name="Yoshinaga Y."/>
            <person name="Zwiers L.-H."/>
            <person name="Turgeon B."/>
            <person name="Goodwin S."/>
            <person name="Spatafora J."/>
            <person name="Crous P."/>
            <person name="Grigoriev I."/>
        </authorList>
    </citation>
    <scope>NUCLEOTIDE SEQUENCE</scope>
    <source>
        <strain evidence="5">CBS 122368</strain>
    </source>
</reference>
<evidence type="ECO:0000313" key="5">
    <source>
        <dbReference type="EMBL" id="KAF2249280.1"/>
    </source>
</evidence>
<feature type="region of interest" description="Disordered" evidence="1">
    <location>
        <begin position="877"/>
        <end position="953"/>
    </location>
</feature>
<organism evidence="5 6">
    <name type="scientific">Trematosphaeria pertusa</name>
    <dbReference type="NCBI Taxonomy" id="390896"/>
    <lineage>
        <taxon>Eukaryota</taxon>
        <taxon>Fungi</taxon>
        <taxon>Dikarya</taxon>
        <taxon>Ascomycota</taxon>
        <taxon>Pezizomycotina</taxon>
        <taxon>Dothideomycetes</taxon>
        <taxon>Pleosporomycetidae</taxon>
        <taxon>Pleosporales</taxon>
        <taxon>Massarineae</taxon>
        <taxon>Trematosphaeriaceae</taxon>
        <taxon>Trematosphaeria</taxon>
    </lineage>
</organism>
<keyword evidence="6" id="KW-1185">Reference proteome</keyword>
<dbReference type="InterPro" id="IPR048535">
    <property type="entry name" value="RRN6_beta-prop"/>
</dbReference>
<evidence type="ECO:0000259" key="4">
    <source>
        <dbReference type="Pfam" id="PF20640"/>
    </source>
</evidence>
<feature type="compositionally biased region" description="Low complexity" evidence="1">
    <location>
        <begin position="780"/>
        <end position="797"/>
    </location>
</feature>
<feature type="compositionally biased region" description="Low complexity" evidence="1">
    <location>
        <begin position="942"/>
        <end position="953"/>
    </location>
</feature>
<evidence type="ECO:0000313" key="6">
    <source>
        <dbReference type="Proteomes" id="UP000800094"/>
    </source>
</evidence>
<dbReference type="Proteomes" id="UP000800094">
    <property type="component" value="Unassembled WGS sequence"/>
</dbReference>
<dbReference type="GO" id="GO:0001179">
    <property type="term" value="F:RNA polymerase I general transcription initiation factor binding"/>
    <property type="evidence" value="ECO:0007669"/>
    <property type="project" value="TreeGrafter"/>
</dbReference>
<accession>A0A6A6II82</accession>
<evidence type="ECO:0000259" key="3">
    <source>
        <dbReference type="Pfam" id="PF20639"/>
    </source>
</evidence>
<dbReference type="Gene3D" id="2.40.160.20">
    <property type="match status" value="1"/>
</dbReference>
<dbReference type="InterPro" id="IPR048537">
    <property type="entry name" value="RRN6_HB"/>
</dbReference>
<name>A0A6A6II82_9PLEO</name>
<dbReference type="GeneID" id="54580173"/>
<evidence type="ECO:0000259" key="2">
    <source>
        <dbReference type="Pfam" id="PF10214"/>
    </source>
</evidence>
<dbReference type="InterPro" id="IPR048536">
    <property type="entry name" value="Rrn6_K-rich"/>
</dbReference>
<dbReference type="RefSeq" id="XP_033684284.1">
    <property type="nucleotide sequence ID" value="XM_033826843.1"/>
</dbReference>
<proteinExistence type="predicted"/>
<feature type="compositionally biased region" description="Polar residues" evidence="1">
    <location>
        <begin position="929"/>
        <end position="941"/>
    </location>
</feature>
<protein>
    <recommendedName>
        <fullName evidence="7">RNA polymerase I-specific transcription initiation factor RRN6-like protein</fullName>
    </recommendedName>
</protein>
<evidence type="ECO:0008006" key="7">
    <source>
        <dbReference type="Google" id="ProtNLM"/>
    </source>
</evidence>
<dbReference type="Pfam" id="PF11578">
    <property type="entry name" value="DUF3237"/>
    <property type="match status" value="1"/>
</dbReference>
<dbReference type="GO" id="GO:0042790">
    <property type="term" value="P:nucleolar large rRNA transcription by RNA polymerase I"/>
    <property type="evidence" value="ECO:0007669"/>
    <property type="project" value="TreeGrafter"/>
</dbReference>
<dbReference type="AlphaFoldDB" id="A0A6A6II82"/>
<feature type="domain" description="RRN6 K-rich C-terminal" evidence="3">
    <location>
        <begin position="855"/>
        <end position="953"/>
    </location>
</feature>
<gene>
    <name evidence="5" type="ORF">BU26DRAFT_505331</name>
</gene>
<dbReference type="PANTHER" id="PTHR28221">
    <property type="entry name" value="RNA POLYMERASE I-SPECIFIC TRANSCRIPTION INITIATION FACTOR RRN6"/>
    <property type="match status" value="1"/>
</dbReference>
<feature type="domain" description="RRN6 helical bundle" evidence="4">
    <location>
        <begin position="574"/>
        <end position="768"/>
    </location>
</feature>
<dbReference type="PANTHER" id="PTHR28221:SF2">
    <property type="entry name" value="RNA POLYMERASE I-SPECIFIC TRANSCRIPTION INITIATION FACTOR RRN6"/>
    <property type="match status" value="1"/>
</dbReference>
<dbReference type="GO" id="GO:0001163">
    <property type="term" value="F:RNA polymerase I transcription regulatory region sequence-specific DNA binding"/>
    <property type="evidence" value="ECO:0007669"/>
    <property type="project" value="TreeGrafter"/>
</dbReference>
<sequence>MTSPSPSPLLEDLNSDAVSLQTTSRLESGLRRDELAFAWRPRRELNLLGCWETVVPAAIRFPTRQVFRPARSIHQAATGLIRDHAVLAALAPDESQLAELENISAAVVSATSTYDAAVGHLLSLGWISCEGPCDHQPLRVLALPTGELGNILCLHVLTTEHHGWGLDKSIWLEGPSMRNGESGYWNEEAAPIQQVCFAQSEDRHSFLAVRLPRRTVLFHPVCGHVRKPVGASDHFALPPSPIAARPIGHIAMEQTGGTPHADVAFNPHNQRQFGLVDQRGNWSVWHVHDGDEEGQYTLTCNSQHRCTSTEDEAISTPSPVEDGWARILWLTKETIAVYDRRQIAVFDVESSLIQLESPRLIAENSSDWILDVKKHPKNKRQCYVLTSSRLFLLNVYGINEAADAGYTAAGATTLDSWCHFRSPEDITLQLSVHSTHQEFLVFVHSRLNALVTTFRFEYHASKPARSILSSDPTLLRLDGLDPENGQQRIIQFHLEPLYFGANVGEDPVSGPGQAYSKSGIEFYQLSALLSDLTVRQVMLYSLSRYSNREHDFPLFVEPTSWTEIIRSQPEAEVVDDFIVPDMLGDTAIRNLERSRYDLSEPVERQRRRAPQDSVDYRFLYDALLVNKVSSIVEDTLFPEPVDMSAVVAEARQLLVEEKGPVDVPLGTLLDFAGLDISLSDVDETSSKLQDLLPLEDERERLQLQRIACAHVLNLADGLAEELPTVSSLYDTLLQNWIMPLPTEVPIRARQSKERLSRRIAAEAVLASLRIRRPRASQEPSGSEPASSRSSVSLSNTSFPPPGSARVLSSLPPRTSKAFSPTPSPAITPGYNPLSSLSEHLLMGQPQPITVAASINEVLMHWQPGADPATYDWEATESNLQDEWEEDREASQVLRDKARRKKQRQEKRQEREEELFRGMAATQPQPQPPTLRSSPGPTLHATSSQAAPQSQSQPFGGFIVQSQVEPVLPTPASISKPPHRSIAASKMSGFPSLQPAFTVRVDIDAPMAVGAQAGRQLAIVPMVSGTVKSEPGFEPALDAELHGVGYDYIHNDADDGNMRLDVRSQVKNNDGTIFAMYYKGTVALTAGVKAVLGGTPDAKTTDYGDSFVTFNFETGSAKYKELENGTYVAAGHFVKESGQGTVVEYKVVVRIAYPREKFPTDSEPELETAISSVSFVHASNDGERRDEAKER</sequence>
<dbReference type="EMBL" id="ML987195">
    <property type="protein sequence ID" value="KAF2249280.1"/>
    <property type="molecule type" value="Genomic_DNA"/>
</dbReference>
<dbReference type="Pfam" id="PF10214">
    <property type="entry name" value="Rrn6_beta-prop"/>
    <property type="match status" value="1"/>
</dbReference>
<dbReference type="GO" id="GO:0070860">
    <property type="term" value="C:RNA polymerase I core factor complex"/>
    <property type="evidence" value="ECO:0007669"/>
    <property type="project" value="TreeGrafter"/>
</dbReference>
<dbReference type="OrthoDB" id="4090074at2759"/>
<feature type="region of interest" description="Disordered" evidence="1">
    <location>
        <begin position="770"/>
        <end position="830"/>
    </location>
</feature>
<dbReference type="InterPro" id="IPR019350">
    <property type="entry name" value="RNA_pol_I-sp_TIF_RRN6-like"/>
</dbReference>
<dbReference type="Pfam" id="PF20640">
    <property type="entry name" value="Rrn6_HB"/>
    <property type="match status" value="1"/>
</dbReference>
<feature type="compositionally biased region" description="Basic and acidic residues" evidence="1">
    <location>
        <begin position="905"/>
        <end position="915"/>
    </location>
</feature>